<dbReference type="PROSITE" id="PS50157">
    <property type="entry name" value="ZINC_FINGER_C2H2_2"/>
    <property type="match status" value="5"/>
</dbReference>
<dbReference type="GeneID" id="725941"/>
<evidence type="ECO:0000313" key="5">
    <source>
        <dbReference type="RefSeq" id="XP_026298103.1"/>
    </source>
</evidence>
<reference evidence="3" key="1">
    <citation type="submission" date="2021-01" db="UniProtKB">
        <authorList>
            <consortium name="EnsemblMetazoa"/>
        </authorList>
    </citation>
    <scope>IDENTIFICATION</scope>
    <source>
        <strain evidence="3">DH4</strain>
    </source>
</reference>
<sequence length="933" mass="107580">MQERRFNKIIHWMYNIQYKMKSIKAKTKAKKPNGKFGKVKFPSKEITHTDQDLSQLYPPIDTSISTLYRLSKILENGSDEVKSILTYECDLLYECRICRSLFRSLINFISHKRVYCKQKFDVTFAKKSSNDYDITSTSKSDIQKSQKLFEESCGNDRILRSQVCKEVQKKDLTTVVNMLQKKQIENLQTNTEQLCLEIIHSNSSAVYQTIESVTPSKNHTDLMKAQIMELKDTNEQTAVLGVNGRVLQSNKKLNNNNTTQIHNNTEIGSIRENELICRICYAKFSTKKTLTVHTRTLHTSHRLCYPCPCCSSTFANTWSVYRHLFKVHRKSNEQVRKLRPQIQEKAFIKDTTAAEDLQKEDASKTLMNNAVRVNETQEWIDHLESDTELQRCGGCGKRFDRKAALSAHLTYCHRRVAAYENITKIKKINKVPSDCTSNENIIINSETQENKAEVSTINNTNETSIRVEAIASLSKADWDMLGNEELVSQNKSNENVLTNGIQRNVEDNHSSASDVSDPLEIVYTNINKHEIKKGSKKRKNKDSIKRVNNAAENIKDISVEENMEHNVEEKLDHILSMEKKITSIVDFQKLQCLPCKRKFPSVNNLRRHAAIHIGWNRYQCKLCDYKCFDKCDCIAHCNKIHNAQNNRALIEEMIIQILDDQYTYDQNITLDVTNLEEKIDIPKVVEVNICVEHVEPEIQVEEKNINVAEIEIIDKNNMEPEIQVEEKSINLIETEVDIDKSSLTCCENIETQETSNNDIKGQNTLNLDPDLRRMVMEVIFGSSEIHSTKADIKETISSENSNSKALNTEDIEVQGQSSIKENDIKCIQDSKPQRPIRNKIKPLNKDFIYDLKEVAYRKDSLIMKSFNKSLNKKSPVQEEDNLEKDLEQPSKRFKSIENDEILILCENNAIVDRCEISLDRDLKNNFSFSQCHN</sequence>
<keyword evidence="1" id="KW-0863">Zinc-finger</keyword>
<dbReference type="SMART" id="SM00355">
    <property type="entry name" value="ZnF_C2H2"/>
    <property type="match status" value="6"/>
</dbReference>
<evidence type="ECO:0000313" key="3">
    <source>
        <dbReference type="EnsemblMetazoa" id="XP_026298103"/>
    </source>
</evidence>
<keyword evidence="1" id="KW-0862">Zinc</keyword>
<gene>
    <name evidence="5" type="primary">LOC725941</name>
</gene>
<evidence type="ECO:0000313" key="4">
    <source>
        <dbReference type="Proteomes" id="UP000005203"/>
    </source>
</evidence>
<evidence type="ECO:0000259" key="2">
    <source>
        <dbReference type="PROSITE" id="PS50157"/>
    </source>
</evidence>
<feature type="domain" description="C2H2-type" evidence="2">
    <location>
        <begin position="305"/>
        <end position="333"/>
    </location>
</feature>
<dbReference type="PANTHER" id="PTHR21020:SF0">
    <property type="entry name" value="ZINC FINGER PROTEIN 800"/>
    <property type="match status" value="1"/>
</dbReference>
<dbReference type="AlphaFoldDB" id="A0A7M7SPG4"/>
<organism evidence="3">
    <name type="scientific">Apis mellifera</name>
    <name type="common">Honeybee</name>
    <dbReference type="NCBI Taxonomy" id="7460"/>
    <lineage>
        <taxon>Eukaryota</taxon>
        <taxon>Metazoa</taxon>
        <taxon>Ecdysozoa</taxon>
        <taxon>Arthropoda</taxon>
        <taxon>Hexapoda</taxon>
        <taxon>Insecta</taxon>
        <taxon>Pterygota</taxon>
        <taxon>Neoptera</taxon>
        <taxon>Endopterygota</taxon>
        <taxon>Hymenoptera</taxon>
        <taxon>Apocrita</taxon>
        <taxon>Aculeata</taxon>
        <taxon>Apoidea</taxon>
        <taxon>Anthophila</taxon>
        <taxon>Apidae</taxon>
        <taxon>Apis</taxon>
    </lineage>
</organism>
<dbReference type="PANTHER" id="PTHR21020">
    <property type="entry name" value="ZINC FINGER PROTEIN 800"/>
    <property type="match status" value="1"/>
</dbReference>
<feature type="domain" description="C2H2-type" evidence="2">
    <location>
        <begin position="275"/>
        <end position="303"/>
    </location>
</feature>
<dbReference type="InterPro" id="IPR013087">
    <property type="entry name" value="Znf_C2H2_type"/>
</dbReference>
<dbReference type="Gene3D" id="3.30.160.60">
    <property type="entry name" value="Classic Zinc Finger"/>
    <property type="match status" value="2"/>
</dbReference>
<dbReference type="EnsemblMetazoa" id="XM_026442318">
    <property type="protein sequence ID" value="XP_026298103"/>
    <property type="gene ID" value="LOC725941"/>
</dbReference>
<reference evidence="5" key="2">
    <citation type="submission" date="2025-04" db="UniProtKB">
        <authorList>
            <consortium name="RefSeq"/>
        </authorList>
    </citation>
    <scope>IDENTIFICATION</scope>
    <source>
        <strain evidence="5">DH4</strain>
        <tissue evidence="5">Whole body</tissue>
    </source>
</reference>
<feature type="domain" description="C2H2-type" evidence="2">
    <location>
        <begin position="93"/>
        <end position="120"/>
    </location>
</feature>
<dbReference type="GO" id="GO:0008270">
    <property type="term" value="F:zinc ion binding"/>
    <property type="evidence" value="ECO:0007669"/>
    <property type="project" value="UniProtKB-KW"/>
</dbReference>
<keyword evidence="4" id="KW-1185">Reference proteome</keyword>
<dbReference type="Proteomes" id="UP000005203">
    <property type="component" value="Linkage group LG8"/>
</dbReference>
<dbReference type="OrthoDB" id="10066279at2759"/>
<dbReference type="PROSITE" id="PS00028">
    <property type="entry name" value="ZINC_FINGER_C2H2_1"/>
    <property type="match status" value="5"/>
</dbReference>
<keyword evidence="1" id="KW-0479">Metal-binding</keyword>
<protein>
    <submittedName>
        <fullName evidence="5">Zinc finger protein 800 isoform X1</fullName>
    </submittedName>
</protein>
<accession>A0A7M7SPG4</accession>
<accession>A0A8B8H3C6</accession>
<dbReference type="InterPro" id="IPR036236">
    <property type="entry name" value="Znf_C2H2_sf"/>
</dbReference>
<feature type="domain" description="C2H2-type" evidence="2">
    <location>
        <begin position="590"/>
        <end position="617"/>
    </location>
</feature>
<dbReference type="RefSeq" id="XP_026298103.1">
    <property type="nucleotide sequence ID" value="XM_026442318.1"/>
</dbReference>
<proteinExistence type="predicted"/>
<dbReference type="SUPFAM" id="SSF57667">
    <property type="entry name" value="beta-beta-alpha zinc fingers"/>
    <property type="match status" value="1"/>
</dbReference>
<dbReference type="InterPro" id="IPR039149">
    <property type="entry name" value="ZNF800"/>
</dbReference>
<evidence type="ECO:0000256" key="1">
    <source>
        <dbReference type="PROSITE-ProRule" id="PRU00042"/>
    </source>
</evidence>
<dbReference type="KEGG" id="ame:725941"/>
<feature type="domain" description="C2H2-type" evidence="2">
    <location>
        <begin position="390"/>
        <end position="413"/>
    </location>
</feature>
<name>A0A7M7SPG4_APIME</name>